<accession>A0A401ZB84</accession>
<keyword evidence="3" id="KW-1185">Reference proteome</keyword>
<dbReference type="Proteomes" id="UP000287224">
    <property type="component" value="Unassembled WGS sequence"/>
</dbReference>
<proteinExistence type="predicted"/>
<evidence type="ECO:0000256" key="1">
    <source>
        <dbReference type="SAM" id="Phobius"/>
    </source>
</evidence>
<feature type="transmembrane region" description="Helical" evidence="1">
    <location>
        <begin position="76"/>
        <end position="95"/>
    </location>
</feature>
<feature type="transmembrane region" description="Helical" evidence="1">
    <location>
        <begin position="102"/>
        <end position="124"/>
    </location>
</feature>
<evidence type="ECO:0000313" key="2">
    <source>
        <dbReference type="EMBL" id="GCE04119.1"/>
    </source>
</evidence>
<sequence>MLVANHILPQDHLLAKKYKLGVPTRKFRFDFSHSFSSRDLILFAELTVVAILGLCCFTCGFILTISATITYHLSTAWLWILAMLAVPAIAGWIMYRHGNQRLLALNVFGTIASLLPVFLGSYLVMMHATPPDPAAYIFGGLFLCITGFIATVVALYFMPLSRSIMICTDGCLFIDKLQRRRIIRWEQIISIRSDKGCARIVCSNGSSLKLRSSWANSTAVQHIICGKAFRSLFARARSAYYSGEPVLFGRFTVNWEGIDNGQQLFHWEQLRACAYVDSGIALISVDDTCLDVSYLSQVSDASVFVELVKYILISRQKQAFPESSNSRRHLETTLTTFSRPIS</sequence>
<dbReference type="EMBL" id="BIFQ01000001">
    <property type="protein sequence ID" value="GCE04119.1"/>
    <property type="molecule type" value="Genomic_DNA"/>
</dbReference>
<evidence type="ECO:0000313" key="3">
    <source>
        <dbReference type="Proteomes" id="UP000287224"/>
    </source>
</evidence>
<dbReference type="InterPro" id="IPR046492">
    <property type="entry name" value="DUF6585"/>
</dbReference>
<comment type="caution">
    <text evidence="2">The sequence shown here is derived from an EMBL/GenBank/DDBJ whole genome shotgun (WGS) entry which is preliminary data.</text>
</comment>
<feature type="transmembrane region" description="Helical" evidence="1">
    <location>
        <begin position="40"/>
        <end position="64"/>
    </location>
</feature>
<name>A0A401ZB84_9CHLR</name>
<dbReference type="Pfam" id="PF20226">
    <property type="entry name" value="DUF6585"/>
    <property type="match status" value="1"/>
</dbReference>
<reference evidence="3" key="1">
    <citation type="submission" date="2018-12" db="EMBL/GenBank/DDBJ databases">
        <title>Tengunoibacter tsumagoiensis gen. nov., sp. nov., Dictyobacter kobayashii sp. nov., D. alpinus sp. nov., and D. joshuensis sp. nov. and description of Dictyobacteraceae fam. nov. within the order Ktedonobacterales isolated from Tengu-no-mugimeshi.</title>
        <authorList>
            <person name="Wang C.M."/>
            <person name="Zheng Y."/>
            <person name="Sakai Y."/>
            <person name="Toyoda A."/>
            <person name="Minakuchi Y."/>
            <person name="Abe K."/>
            <person name="Yokota A."/>
            <person name="Yabe S."/>
        </authorList>
    </citation>
    <scope>NUCLEOTIDE SEQUENCE [LARGE SCALE GENOMIC DNA]</scope>
    <source>
        <strain evidence="3">S-27</strain>
    </source>
</reference>
<keyword evidence="1" id="KW-1133">Transmembrane helix</keyword>
<dbReference type="AlphaFoldDB" id="A0A401ZB84"/>
<gene>
    <name evidence="2" type="ORF">KDAU_14480</name>
</gene>
<keyword evidence="1" id="KW-0472">Membrane</keyword>
<protein>
    <submittedName>
        <fullName evidence="2">Uncharacterized protein</fullName>
    </submittedName>
</protein>
<feature type="transmembrane region" description="Helical" evidence="1">
    <location>
        <begin position="136"/>
        <end position="157"/>
    </location>
</feature>
<keyword evidence="1" id="KW-0812">Transmembrane</keyword>
<organism evidence="2 3">
    <name type="scientific">Dictyobacter aurantiacus</name>
    <dbReference type="NCBI Taxonomy" id="1936993"/>
    <lineage>
        <taxon>Bacteria</taxon>
        <taxon>Bacillati</taxon>
        <taxon>Chloroflexota</taxon>
        <taxon>Ktedonobacteria</taxon>
        <taxon>Ktedonobacterales</taxon>
        <taxon>Dictyobacteraceae</taxon>
        <taxon>Dictyobacter</taxon>
    </lineage>
</organism>